<dbReference type="AlphaFoldDB" id="A0A915ER01"/>
<feature type="region of interest" description="Disordered" evidence="1">
    <location>
        <begin position="1"/>
        <end position="21"/>
    </location>
</feature>
<feature type="compositionally biased region" description="Basic residues" evidence="1">
    <location>
        <begin position="50"/>
        <end position="60"/>
    </location>
</feature>
<protein>
    <submittedName>
        <fullName evidence="3">Uncharacterized protein</fullName>
    </submittedName>
</protein>
<evidence type="ECO:0000256" key="1">
    <source>
        <dbReference type="SAM" id="MobiDB-lite"/>
    </source>
</evidence>
<evidence type="ECO:0000313" key="2">
    <source>
        <dbReference type="Proteomes" id="UP000887574"/>
    </source>
</evidence>
<evidence type="ECO:0000313" key="3">
    <source>
        <dbReference type="WBParaSite" id="jg856"/>
    </source>
</evidence>
<sequence length="131" mass="15285">MHHHHQFYEVGANNQHTPSQKISPDAELLKELDLKFENIDWEDDDDKLKKQNKGQKKHNMHSTPTTTFWLDDSTNIFVLDSGRKKSNDMEEDERLNFEAIEKAAEAAQRVERHKGQKYSSPVKASTNFTFI</sequence>
<organism evidence="2 3">
    <name type="scientific">Ditylenchus dipsaci</name>
    <dbReference type="NCBI Taxonomy" id="166011"/>
    <lineage>
        <taxon>Eukaryota</taxon>
        <taxon>Metazoa</taxon>
        <taxon>Ecdysozoa</taxon>
        <taxon>Nematoda</taxon>
        <taxon>Chromadorea</taxon>
        <taxon>Rhabditida</taxon>
        <taxon>Tylenchina</taxon>
        <taxon>Tylenchomorpha</taxon>
        <taxon>Sphaerularioidea</taxon>
        <taxon>Anguinidae</taxon>
        <taxon>Anguininae</taxon>
        <taxon>Ditylenchus</taxon>
    </lineage>
</organism>
<accession>A0A915ER01</accession>
<feature type="region of interest" description="Disordered" evidence="1">
    <location>
        <begin position="43"/>
        <end position="65"/>
    </location>
</feature>
<keyword evidence="2" id="KW-1185">Reference proteome</keyword>
<feature type="compositionally biased region" description="Polar residues" evidence="1">
    <location>
        <begin position="12"/>
        <end position="21"/>
    </location>
</feature>
<name>A0A915ER01_9BILA</name>
<reference evidence="3" key="1">
    <citation type="submission" date="2022-11" db="UniProtKB">
        <authorList>
            <consortium name="WormBaseParasite"/>
        </authorList>
    </citation>
    <scope>IDENTIFICATION</scope>
</reference>
<dbReference type="Proteomes" id="UP000887574">
    <property type="component" value="Unplaced"/>
</dbReference>
<proteinExistence type="predicted"/>
<dbReference type="WBParaSite" id="jg856">
    <property type="protein sequence ID" value="jg856"/>
    <property type="gene ID" value="jg856"/>
</dbReference>